<dbReference type="InterPro" id="IPR036610">
    <property type="entry name" value="PEBP-like_sf"/>
</dbReference>
<evidence type="ECO:0000256" key="8">
    <source>
        <dbReference type="ARBA" id="ARBA00039444"/>
    </source>
</evidence>
<evidence type="ECO:0000256" key="1">
    <source>
        <dbReference type="ARBA" id="ARBA00004173"/>
    </source>
</evidence>
<comment type="similarity">
    <text evidence="7">Belongs to the phosphatidylethanolamine-binding protein family. Mitochondrion-specific ribosomal protein mL38 subfamily.</text>
</comment>
<dbReference type="PANTHER" id="PTHR11362">
    <property type="entry name" value="PHOSPHATIDYLETHANOLAMINE-BINDING PROTEIN"/>
    <property type="match status" value="1"/>
</dbReference>
<dbReference type="PANTHER" id="PTHR11362:SF133">
    <property type="entry name" value="LARGE RIBOSOMAL SUBUNIT PROTEIN ML38"/>
    <property type="match status" value="1"/>
</dbReference>
<dbReference type="Gene3D" id="3.90.280.10">
    <property type="entry name" value="PEBP-like"/>
    <property type="match status" value="1"/>
</dbReference>
<reference evidence="10" key="1">
    <citation type="submission" date="2015-12" db="EMBL/GenBank/DDBJ databases">
        <title>De novo transcriptome assembly of four potential Pierce s Disease insect vectors from Arizona vineyards.</title>
        <authorList>
            <person name="Tassone E.E."/>
        </authorList>
    </citation>
    <scope>NUCLEOTIDE SEQUENCE</scope>
</reference>
<keyword evidence="3" id="KW-0689">Ribosomal protein</keyword>
<comment type="subcellular location">
    <subcellularLocation>
        <location evidence="1">Mitochondrion</location>
    </subcellularLocation>
</comment>
<gene>
    <name evidence="10" type="ORF">g.29795</name>
</gene>
<evidence type="ECO:0000256" key="3">
    <source>
        <dbReference type="ARBA" id="ARBA00022980"/>
    </source>
</evidence>
<dbReference type="InterPro" id="IPR035810">
    <property type="entry name" value="PEBP_euk"/>
</dbReference>
<dbReference type="GO" id="GO:0005743">
    <property type="term" value="C:mitochondrial inner membrane"/>
    <property type="evidence" value="ECO:0007669"/>
    <property type="project" value="UniProtKB-ARBA"/>
</dbReference>
<dbReference type="InterPro" id="IPR008914">
    <property type="entry name" value="PEBP"/>
</dbReference>
<evidence type="ECO:0000256" key="7">
    <source>
        <dbReference type="ARBA" id="ARBA00038016"/>
    </source>
</evidence>
<evidence type="ECO:0000256" key="6">
    <source>
        <dbReference type="ARBA" id="ARBA00023274"/>
    </source>
</evidence>
<protein>
    <recommendedName>
        <fullName evidence="8">Large ribosomal subunit protein mL38</fullName>
    </recommendedName>
    <alternativeName>
        <fullName evidence="9">39S ribosomal protein L38, mitochondrial</fullName>
    </alternativeName>
</protein>
<evidence type="ECO:0000256" key="5">
    <source>
        <dbReference type="ARBA" id="ARBA00023128"/>
    </source>
</evidence>
<evidence type="ECO:0000256" key="9">
    <source>
        <dbReference type="ARBA" id="ARBA00041206"/>
    </source>
</evidence>
<organism evidence="10">
    <name type="scientific">Clastoptera arizonana</name>
    <name type="common">Arizona spittle bug</name>
    <dbReference type="NCBI Taxonomy" id="38151"/>
    <lineage>
        <taxon>Eukaryota</taxon>
        <taxon>Metazoa</taxon>
        <taxon>Ecdysozoa</taxon>
        <taxon>Arthropoda</taxon>
        <taxon>Hexapoda</taxon>
        <taxon>Insecta</taxon>
        <taxon>Pterygota</taxon>
        <taxon>Neoptera</taxon>
        <taxon>Paraneoptera</taxon>
        <taxon>Hemiptera</taxon>
        <taxon>Auchenorrhyncha</taxon>
        <taxon>Cercopoidea</taxon>
        <taxon>Clastopteridae</taxon>
        <taxon>Clastoptera</taxon>
    </lineage>
</organism>
<evidence type="ECO:0000313" key="10">
    <source>
        <dbReference type="EMBL" id="JAS28206.1"/>
    </source>
</evidence>
<dbReference type="GO" id="GO:0005762">
    <property type="term" value="C:mitochondrial large ribosomal subunit"/>
    <property type="evidence" value="ECO:0007669"/>
    <property type="project" value="TreeGrafter"/>
</dbReference>
<keyword evidence="4" id="KW-0175">Coiled coil</keyword>
<keyword evidence="2" id="KW-0809">Transit peptide</keyword>
<dbReference type="SUPFAM" id="SSF49777">
    <property type="entry name" value="PEBP-like"/>
    <property type="match status" value="1"/>
</dbReference>
<sequence length="405" mass="47996">MTSRFCKLVINNVASLMKVLSVRHKSHRRLGLPPQKARSLQQRLKDINIENPKIDFKVDIGLPRIIVSRSSTDHSKKLSQYSKLRNDSSLEKLARDVKLEVPIKEVEEVWNYESAPYHIKQTAEYYGIFQDLFGDAYFYPQIILDIAYLSEHFEIPVCRGNVIRPSQAKSKPSVQFNADPNSLWTLLLTCPDSHITVPNAEYVHWFVGNIPNGDIKKGDTIVDYLQPFPFRGSGYHRFIFVLYKQDDRIDFSNFKKEGPCLQLKDRTFRTHDFYRDHQDKITPAGLSFFQSCWDSTLTDFFHQTLKMEELTFEYDFPKFYHPDQKWFPIRKAFNLYMDRYRDPKKIAREFLLKKLKQRHPFEKQRPPLEFPNAVPFTTEKGVRPPSWLKLELRKERNRFGRINDF</sequence>
<accession>A0A1B6DR97</accession>
<dbReference type="AlphaFoldDB" id="A0A1B6DR97"/>
<keyword evidence="6" id="KW-0687">Ribonucleoprotein</keyword>
<proteinExistence type="inferred from homology"/>
<name>A0A1B6DR97_9HEMI</name>
<evidence type="ECO:0000256" key="2">
    <source>
        <dbReference type="ARBA" id="ARBA00022946"/>
    </source>
</evidence>
<dbReference type="FunFam" id="3.90.280.10:FF:000002">
    <property type="entry name" value="39S ribosomal protein L38, mitochondrial"/>
    <property type="match status" value="1"/>
</dbReference>
<dbReference type="Pfam" id="PF01161">
    <property type="entry name" value="PBP"/>
    <property type="match status" value="1"/>
</dbReference>
<dbReference type="EMBL" id="GEDC01009092">
    <property type="protein sequence ID" value="JAS28206.1"/>
    <property type="molecule type" value="Transcribed_RNA"/>
</dbReference>
<dbReference type="CDD" id="cd00866">
    <property type="entry name" value="PEBP_euk"/>
    <property type="match status" value="1"/>
</dbReference>
<keyword evidence="5" id="KW-0496">Mitochondrion</keyword>
<evidence type="ECO:0000256" key="4">
    <source>
        <dbReference type="ARBA" id="ARBA00023054"/>
    </source>
</evidence>